<evidence type="ECO:0000313" key="2">
    <source>
        <dbReference type="Proteomes" id="UP000027064"/>
    </source>
</evidence>
<gene>
    <name evidence="1" type="ORF">FEM21_00880</name>
</gene>
<dbReference type="PATRIC" id="fig|1492738.3.peg.87"/>
<proteinExistence type="predicted"/>
<evidence type="ECO:0000313" key="1">
    <source>
        <dbReference type="EMBL" id="KDN56585.1"/>
    </source>
</evidence>
<name>A0A066X0Y5_9FLAO</name>
<keyword evidence="2" id="KW-1185">Reference proteome</keyword>
<dbReference type="STRING" id="1492738.FEM21_00880"/>
<accession>A0A066X0Y5</accession>
<organism evidence="1 2">
    <name type="scientific">Flavobacterium seoulense</name>
    <dbReference type="NCBI Taxonomy" id="1492738"/>
    <lineage>
        <taxon>Bacteria</taxon>
        <taxon>Pseudomonadati</taxon>
        <taxon>Bacteroidota</taxon>
        <taxon>Flavobacteriia</taxon>
        <taxon>Flavobacteriales</taxon>
        <taxon>Flavobacteriaceae</taxon>
        <taxon>Flavobacterium</taxon>
    </lineage>
</organism>
<sequence>MIWDFKMSILYRLLFHWTNKIYNGIIPQRLDYIVFMFGIK</sequence>
<dbReference type="AlphaFoldDB" id="A0A066X0Y5"/>
<dbReference type="Proteomes" id="UP000027064">
    <property type="component" value="Unassembled WGS sequence"/>
</dbReference>
<dbReference type="EMBL" id="JNCA01000001">
    <property type="protein sequence ID" value="KDN56585.1"/>
    <property type="molecule type" value="Genomic_DNA"/>
</dbReference>
<protein>
    <submittedName>
        <fullName evidence="1">Uncharacterized protein</fullName>
    </submittedName>
</protein>
<comment type="caution">
    <text evidence="1">The sequence shown here is derived from an EMBL/GenBank/DDBJ whole genome shotgun (WGS) entry which is preliminary data.</text>
</comment>
<reference evidence="1 2" key="1">
    <citation type="submission" date="2014-05" db="EMBL/GenBank/DDBJ databases">
        <title>Genome Sequence of Flavobacterium sp. EM1321.</title>
        <authorList>
            <person name="Shin S.-K."/>
            <person name="Yi H."/>
        </authorList>
    </citation>
    <scope>NUCLEOTIDE SEQUENCE [LARGE SCALE GENOMIC DNA]</scope>
    <source>
        <strain evidence="1 2">EM1321</strain>
    </source>
</reference>